<reference evidence="2" key="1">
    <citation type="journal article" date="2021" name="Proc. Natl. Acad. Sci. U.S.A.">
        <title>A Catalog of Tens of Thousands of Viruses from Human Metagenomes Reveals Hidden Associations with Chronic Diseases.</title>
        <authorList>
            <person name="Tisza M.J."/>
            <person name="Buck C.B."/>
        </authorList>
    </citation>
    <scope>NUCLEOTIDE SEQUENCE</scope>
    <source>
        <strain evidence="2">CtJ2i1</strain>
    </source>
</reference>
<feature type="transmembrane region" description="Helical" evidence="1">
    <location>
        <begin position="6"/>
        <end position="30"/>
    </location>
</feature>
<evidence type="ECO:0000256" key="1">
    <source>
        <dbReference type="SAM" id="Phobius"/>
    </source>
</evidence>
<evidence type="ECO:0000313" key="2">
    <source>
        <dbReference type="EMBL" id="DAG00766.1"/>
    </source>
</evidence>
<accession>A0A8S5V214</accession>
<keyword evidence="1" id="KW-1133">Transmembrane helix</keyword>
<dbReference type="EMBL" id="BK016182">
    <property type="protein sequence ID" value="DAG00766.1"/>
    <property type="molecule type" value="Genomic_DNA"/>
</dbReference>
<name>A0A8S5V214_9CAUD</name>
<sequence>MNNIKYYILAYAKLIQLFLKKYLTLLYLLVKAQFTDKTRNLDIFYDVNEDMDCRLEHRSFMPNSTVCEVYPLGDQKTLFKIVICTTYEYILIQLEKFCDVGTRKNGYNNSLKRIIFAKRDLLGEKNGPNINNMVTQNINYYFKKKNSIVYEKNFNGSKTHRFLYRIE</sequence>
<keyword evidence="1" id="KW-0472">Membrane</keyword>
<organism evidence="2">
    <name type="scientific">Myoviridae sp. ctJ2i1</name>
    <dbReference type="NCBI Taxonomy" id="2825079"/>
    <lineage>
        <taxon>Viruses</taxon>
        <taxon>Duplodnaviria</taxon>
        <taxon>Heunggongvirae</taxon>
        <taxon>Uroviricota</taxon>
        <taxon>Caudoviricetes</taxon>
    </lineage>
</organism>
<keyword evidence="1" id="KW-0812">Transmembrane</keyword>
<proteinExistence type="predicted"/>
<protein>
    <submittedName>
        <fullName evidence="2">Uncharacterized protein</fullName>
    </submittedName>
</protein>